<dbReference type="InterPro" id="IPR019460">
    <property type="entry name" value="Atg11_C"/>
</dbReference>
<dbReference type="GO" id="GO:0034045">
    <property type="term" value="C:phagophore assembly site membrane"/>
    <property type="evidence" value="ECO:0007669"/>
    <property type="project" value="TreeGrafter"/>
</dbReference>
<dbReference type="GO" id="GO:0031090">
    <property type="term" value="C:organelle membrane"/>
    <property type="evidence" value="ECO:0007669"/>
    <property type="project" value="UniProtKB-ARBA"/>
</dbReference>
<keyword evidence="12" id="KW-0539">Nucleus</keyword>
<keyword evidence="10" id="KW-0804">Transcription</keyword>
<evidence type="ECO:0000256" key="11">
    <source>
        <dbReference type="ARBA" id="ARBA00023228"/>
    </source>
</evidence>
<dbReference type="PANTHER" id="PTHR13222:SF1">
    <property type="entry name" value="RB1-INDUCIBLE COILED-COIL PROTEIN 1"/>
    <property type="match status" value="1"/>
</dbReference>
<dbReference type="GO" id="GO:1990316">
    <property type="term" value="C:Atg1/ULK1 kinase complex"/>
    <property type="evidence" value="ECO:0007669"/>
    <property type="project" value="TreeGrafter"/>
</dbReference>
<feature type="domain" description="Autophagy-related protein 11 C-terminal" evidence="19">
    <location>
        <begin position="1002"/>
        <end position="1104"/>
    </location>
</feature>
<evidence type="ECO:0000256" key="12">
    <source>
        <dbReference type="ARBA" id="ARBA00023242"/>
    </source>
</evidence>
<keyword evidence="8" id="KW-0805">Transcription regulation</keyword>
<evidence type="ECO:0000256" key="16">
    <source>
        <dbReference type="ARBA" id="ARBA00080154"/>
    </source>
</evidence>
<dbReference type="GO" id="GO:0000045">
    <property type="term" value="P:autophagosome assembly"/>
    <property type="evidence" value="ECO:0007669"/>
    <property type="project" value="InterPro"/>
</dbReference>
<comment type="subcellular location">
    <subcellularLocation>
        <location evidence="4">Cytoplasm</location>
        <location evidence="4">Cytosol</location>
    </subcellularLocation>
    <subcellularLocation>
        <location evidence="3">Lysosome</location>
    </subcellularLocation>
    <subcellularLocation>
        <location evidence="1">Nucleus</location>
    </subcellularLocation>
    <subcellularLocation>
        <location evidence="2">Preautophagosomal structure</location>
    </subcellularLocation>
</comment>
<evidence type="ECO:0000256" key="18">
    <source>
        <dbReference type="SAM" id="MobiDB-lite"/>
    </source>
</evidence>
<dbReference type="Proteomes" id="UP001162156">
    <property type="component" value="Unassembled WGS sequence"/>
</dbReference>
<feature type="coiled-coil region" evidence="17">
    <location>
        <begin position="155"/>
        <end position="207"/>
    </location>
</feature>
<dbReference type="CDD" id="cd17060">
    <property type="entry name" value="Ubl_RB1CC1"/>
    <property type="match status" value="1"/>
</dbReference>
<evidence type="ECO:0000256" key="17">
    <source>
        <dbReference type="SAM" id="Coils"/>
    </source>
</evidence>
<keyword evidence="5" id="KW-0963">Cytoplasm</keyword>
<evidence type="ECO:0000256" key="7">
    <source>
        <dbReference type="ARBA" id="ARBA00023006"/>
    </source>
</evidence>
<sequence>MLFVFHVDTGKMMTLDMSLALESVEHLQNYVEETCNIPAEKQVLLISGGQSLEPHNRVCSYSAGTDTNPIFLFSKSVVGSSPPPHLYLDDSEDEKQNLETESKASEDNTNTSQEIESTKGITLYEWISACDKRNSIDQLFEQSTRGLSQFDDQLIRDIQRDIEHILKQADNLQMKEVKGIGERLFGLETLMAEAKNLVQQQSDLAESFIKNQSRASNMKDQSILPDLCASHKRQLQIIAANHKKLYDIRRRCAKAKEELSLNLYHRLRWIMYIEDNMSEVDQKLVIFHENLRRLRMHLDALYQIHRTPNTYFDAIIEVVQEGNILNPFYGSLFPGMEDLPPAFAIQAPAMFDINLPKIQLEDVERLKKESPELADYLNIPDMTAVTNFFMKSFMKKEEERPDKTKAVEQKIVQAVSEVGLGSNLDHNLLKGAGSELCLATTHGLPHLKDLDSTALLISKARPTQTNFRGCESETDTEEFEKVGQSPLELHFDKQIPSPRPGTQDASTSTEVGERSPIPPKKPPRAFQKSHLHSSEDPSISLQRTLSVSSTQSNTESFTNIKNPSLESIDELSSLKNLTSNTESCFNSHYQQMQSYSSNLLFRSKSISPHTPQSPKDVQANSPNSPVLGHQPSNDFINDEFYIDESLPSSLSIETGNSQGEFVKQLDTANNVVALLQDNLQISRSEHDRLRSVLMKMQYLTKEVTVQLRSDLSVLKAQVLSETNVVSQHYEGLSSSWENLILEKDIKEKELVKSIKKEHELTMNDLRKIEKEQNEQIENLLNVNELQENMNKISMENKKKIEELQTQLQEKELEKDRNVKEITDRLNRDHKAEIENIRSRFKLMTMEKSPSETNLEKSNEFSSLPNSHSTLLLQMTENFELDKEKAVNEALRKENVKWEKLVADKIKEMETKFEEERDALLQDVAKRISEEKDKQIDLAECETESHDSDMFERISILQKEKEQLEEELEKIKNEKISDLSASVAVYEGKIDASTSPIKHRENMAKSEITVSRSGKLNIESCKAGDQVLVLWDVTHESFKILQENKHMYFLHSDYLEALGLEVTDGKPNKNYCTGEVIDKEYCHARKSENRYKVPKGTKFFRVKVKPLTLSTTKDVTQSLYHPKSTILESSVMSMSHSTISTITEIIPEDQTAPHSLPSSPTRQHPVIIEKSEEKEQSEGFVHENPDVFGASCYEKHFAEDSGIVDNIEQATAALDETLTAENRDESECSDR</sequence>
<dbReference type="FunFam" id="3.10.20.90:FF:000049">
    <property type="entry name" value="RB1-inducible coiled-coil protein 1 isoform X1"/>
    <property type="match status" value="1"/>
</dbReference>
<dbReference type="GO" id="GO:0061723">
    <property type="term" value="P:glycophagy"/>
    <property type="evidence" value="ECO:0007669"/>
    <property type="project" value="TreeGrafter"/>
</dbReference>
<keyword evidence="9 17" id="KW-0175">Coiled coil</keyword>
<dbReference type="Pfam" id="PF10377">
    <property type="entry name" value="ATG11"/>
    <property type="match status" value="1"/>
</dbReference>
<dbReference type="GO" id="GO:0061709">
    <property type="term" value="P:reticulophagy"/>
    <property type="evidence" value="ECO:0007669"/>
    <property type="project" value="TreeGrafter"/>
</dbReference>
<evidence type="ECO:0000313" key="20">
    <source>
        <dbReference type="EMBL" id="KAJ8968707.1"/>
    </source>
</evidence>
<evidence type="ECO:0000256" key="5">
    <source>
        <dbReference type="ARBA" id="ARBA00022490"/>
    </source>
</evidence>
<dbReference type="InterPro" id="IPR040040">
    <property type="entry name" value="ATG11"/>
</dbReference>
<name>A0AAV8ZSZ8_9CUCU</name>
<dbReference type="GO" id="GO:0005829">
    <property type="term" value="C:cytosol"/>
    <property type="evidence" value="ECO:0007669"/>
    <property type="project" value="UniProtKB-SubCell"/>
</dbReference>
<reference evidence="20" key="1">
    <citation type="journal article" date="2023" name="Insect Mol. Biol.">
        <title>Genome sequencing provides insights into the evolution of gene families encoding plant cell wall-degrading enzymes in longhorned beetles.</title>
        <authorList>
            <person name="Shin N.R."/>
            <person name="Okamura Y."/>
            <person name="Kirsch R."/>
            <person name="Pauchet Y."/>
        </authorList>
    </citation>
    <scope>NUCLEOTIDE SEQUENCE</scope>
    <source>
        <strain evidence="20">RBIC_L_NR</strain>
    </source>
</reference>
<feature type="compositionally biased region" description="Basic and acidic residues" evidence="18">
    <location>
        <begin position="94"/>
        <end position="106"/>
    </location>
</feature>
<evidence type="ECO:0000256" key="4">
    <source>
        <dbReference type="ARBA" id="ARBA00004514"/>
    </source>
</evidence>
<evidence type="ECO:0000256" key="9">
    <source>
        <dbReference type="ARBA" id="ARBA00023054"/>
    </source>
</evidence>
<comment type="function">
    <text evidence="14">Involved in autophagy. Regulates early events but also late events of autophagosome formation through direct interaction with Atg16L1. Required for the formation of the autophagosome-like double-membrane structure that surrounds the Salmonella-containing vacuole (SCV) during S.typhimurium infection and subsequent xenophagy. Involved in repair of DNA damage caused by ionizing radiation, which subsequently improves cell survival by decreasing apoptosis. Inhibits PTK2/FAK1 and PTK2B/PYK2 kinase activity, affecting their downstream signaling pathways. Plays a role as a modulator of TGF-beta-signaling by restricting substrate specificity of RNF111. Functions as a DNA-binding transcription factor. Is a potent regulator of the RB1 pathway through induction of RB1 expression. Plays a crucial role in muscular differentiation. Plays an indispensable role in fetal hematopoiesis and in the regulation of neuronal homeostasis.</text>
</comment>
<proteinExistence type="predicted"/>
<dbReference type="GO" id="GO:0060090">
    <property type="term" value="F:molecular adaptor activity"/>
    <property type="evidence" value="ECO:0007669"/>
    <property type="project" value="TreeGrafter"/>
</dbReference>
<dbReference type="AlphaFoldDB" id="A0AAV8ZSZ8"/>
<evidence type="ECO:0000256" key="2">
    <source>
        <dbReference type="ARBA" id="ARBA00004329"/>
    </source>
</evidence>
<evidence type="ECO:0000256" key="3">
    <source>
        <dbReference type="ARBA" id="ARBA00004371"/>
    </source>
</evidence>
<keyword evidence="11" id="KW-0458">Lysosome</keyword>
<dbReference type="PANTHER" id="PTHR13222">
    <property type="entry name" value="RB1-INDUCIBLE COILED-COIL"/>
    <property type="match status" value="1"/>
</dbReference>
<evidence type="ECO:0000313" key="21">
    <source>
        <dbReference type="Proteomes" id="UP001162156"/>
    </source>
</evidence>
<accession>A0AAV8ZSZ8</accession>
<feature type="region of interest" description="Disordered" evidence="18">
    <location>
        <begin position="604"/>
        <end position="630"/>
    </location>
</feature>
<dbReference type="GO" id="GO:0034517">
    <property type="term" value="P:ribophagy"/>
    <property type="evidence" value="ECO:0007669"/>
    <property type="project" value="TreeGrafter"/>
</dbReference>
<feature type="region of interest" description="Disordered" evidence="18">
    <location>
        <begin position="83"/>
        <end position="115"/>
    </location>
</feature>
<dbReference type="GO" id="GO:0005764">
    <property type="term" value="C:lysosome"/>
    <property type="evidence" value="ECO:0007669"/>
    <property type="project" value="UniProtKB-SubCell"/>
</dbReference>
<dbReference type="GO" id="GO:0034727">
    <property type="term" value="P:piecemeal microautophagy of the nucleus"/>
    <property type="evidence" value="ECO:0007669"/>
    <property type="project" value="TreeGrafter"/>
</dbReference>
<feature type="region of interest" description="Disordered" evidence="18">
    <location>
        <begin position="491"/>
        <end position="561"/>
    </location>
</feature>
<dbReference type="GO" id="GO:0005634">
    <property type="term" value="C:nucleus"/>
    <property type="evidence" value="ECO:0007669"/>
    <property type="project" value="UniProtKB-SubCell"/>
</dbReference>
<organism evidence="20 21">
    <name type="scientific">Rhamnusium bicolor</name>
    <dbReference type="NCBI Taxonomy" id="1586634"/>
    <lineage>
        <taxon>Eukaryota</taxon>
        <taxon>Metazoa</taxon>
        <taxon>Ecdysozoa</taxon>
        <taxon>Arthropoda</taxon>
        <taxon>Hexapoda</taxon>
        <taxon>Insecta</taxon>
        <taxon>Pterygota</taxon>
        <taxon>Neoptera</taxon>
        <taxon>Endopterygota</taxon>
        <taxon>Coleoptera</taxon>
        <taxon>Polyphaga</taxon>
        <taxon>Cucujiformia</taxon>
        <taxon>Chrysomeloidea</taxon>
        <taxon>Cerambycidae</taxon>
        <taxon>Lepturinae</taxon>
        <taxon>Rhagiini</taxon>
        <taxon>Rhamnusium</taxon>
    </lineage>
</organism>
<feature type="coiled-coil region" evidence="17">
    <location>
        <begin position="946"/>
        <end position="980"/>
    </location>
</feature>
<evidence type="ECO:0000259" key="19">
    <source>
        <dbReference type="Pfam" id="PF10377"/>
    </source>
</evidence>
<evidence type="ECO:0000256" key="14">
    <source>
        <dbReference type="ARBA" id="ARBA00053494"/>
    </source>
</evidence>
<feature type="compositionally biased region" description="Basic residues" evidence="18">
    <location>
        <begin position="521"/>
        <end position="531"/>
    </location>
</feature>
<keyword evidence="7" id="KW-0072">Autophagy</keyword>
<dbReference type="GO" id="GO:0019901">
    <property type="term" value="F:protein kinase binding"/>
    <property type="evidence" value="ECO:0007669"/>
    <property type="project" value="UniProtKB-ARBA"/>
</dbReference>
<evidence type="ECO:0000256" key="10">
    <source>
        <dbReference type="ARBA" id="ARBA00023163"/>
    </source>
</evidence>
<evidence type="ECO:0000256" key="15">
    <source>
        <dbReference type="ARBA" id="ARBA00069790"/>
    </source>
</evidence>
<feature type="compositionally biased region" description="Polar residues" evidence="18">
    <location>
        <begin position="536"/>
        <end position="561"/>
    </location>
</feature>
<keyword evidence="21" id="KW-1185">Reference proteome</keyword>
<dbReference type="Gene3D" id="3.10.20.90">
    <property type="entry name" value="Phosphatidylinositol 3-kinase Catalytic Subunit, Chain A, domain 1"/>
    <property type="match status" value="1"/>
</dbReference>
<dbReference type="EMBL" id="JANEYF010000663">
    <property type="protein sequence ID" value="KAJ8968707.1"/>
    <property type="molecule type" value="Genomic_DNA"/>
</dbReference>
<keyword evidence="6" id="KW-0597">Phosphoprotein</keyword>
<evidence type="ECO:0000256" key="8">
    <source>
        <dbReference type="ARBA" id="ARBA00023015"/>
    </source>
</evidence>
<comment type="caution">
    <text evidence="20">The sequence shown here is derived from an EMBL/GenBank/DDBJ whole genome shotgun (WGS) entry which is preliminary data.</text>
</comment>
<keyword evidence="13" id="KW-0131">Cell cycle</keyword>
<dbReference type="GO" id="GO:0000422">
    <property type="term" value="P:autophagy of mitochondrion"/>
    <property type="evidence" value="ECO:0007669"/>
    <property type="project" value="TreeGrafter"/>
</dbReference>
<feature type="coiled-coil region" evidence="17">
    <location>
        <begin position="751"/>
        <end position="820"/>
    </location>
</feature>
<evidence type="ECO:0000256" key="13">
    <source>
        <dbReference type="ARBA" id="ARBA00023306"/>
    </source>
</evidence>
<evidence type="ECO:0000256" key="6">
    <source>
        <dbReference type="ARBA" id="ARBA00022553"/>
    </source>
</evidence>
<protein>
    <recommendedName>
        <fullName evidence="15">RB1-inducible coiled-coil protein 1</fullName>
    </recommendedName>
    <alternativeName>
        <fullName evidence="16">FAK family kinase-interacting protein of 200 kDa</fullName>
    </alternativeName>
</protein>
<feature type="coiled-coil region" evidence="17">
    <location>
        <begin position="880"/>
        <end position="907"/>
    </location>
</feature>
<dbReference type="GO" id="GO:0008285">
    <property type="term" value="P:negative regulation of cell population proliferation"/>
    <property type="evidence" value="ECO:0007669"/>
    <property type="project" value="UniProtKB-ARBA"/>
</dbReference>
<gene>
    <name evidence="20" type="ORF">NQ314_002162</name>
</gene>
<evidence type="ECO:0000256" key="1">
    <source>
        <dbReference type="ARBA" id="ARBA00004123"/>
    </source>
</evidence>